<evidence type="ECO:0000313" key="2">
    <source>
        <dbReference type="Proteomes" id="UP000836387"/>
    </source>
</evidence>
<keyword evidence="2" id="KW-1185">Reference proteome</keyword>
<evidence type="ECO:0000313" key="1">
    <source>
        <dbReference type="EMBL" id="CAG9936300.1"/>
    </source>
</evidence>
<protein>
    <submittedName>
        <fullName evidence="1">Uncharacterized protein</fullName>
    </submittedName>
</protein>
<dbReference type="EMBL" id="CADEHS020000001">
    <property type="protein sequence ID" value="CAG9936300.1"/>
    <property type="molecule type" value="Genomic_DNA"/>
</dbReference>
<reference evidence="1" key="2">
    <citation type="submission" date="2021-10" db="EMBL/GenBank/DDBJ databases">
        <authorList>
            <person name="Piombo E."/>
        </authorList>
    </citation>
    <scope>NUCLEOTIDE SEQUENCE</scope>
</reference>
<sequence>MPSIAFLEFAAKPTTNQPPVAITTITDTWVTRDPVNIVVWLRTVAQMAHYDGHFKLVLVINIIMLVLTTIAVLLRAYARIKARIFYYLSDGLCLFSYLLSTAAAGIMFDYLRNTAVDGVFKPHPITDPTDTAHIMWFQEFYKMSYISQLVFTFDYAVVKFSILALLWDIFGVNRSNKRFIAIVSGTCIIWAIIFTFLCAFRCKNPVDSWTTDNPPELCIHTAYVFLPFESTNLFFDILILSIPVFAVQELKLSTWKKLSVMGIFLLGARARNSSHQLVSGSTCIASVVRLVEIKKAIDATIFFWSMVQLGLSIICACLPTLGPLFRARTDTVGSSSYSGRRQGYGSAFKMSESEQGLSRPWTDGHRDIDSAARAYRKHSAEAELPLEPIEPYKIRVQKDVTVHHSCPE</sequence>
<proteinExistence type="predicted"/>
<comment type="caution">
    <text evidence="1">The sequence shown here is derived from an EMBL/GenBank/DDBJ whole genome shotgun (WGS) entry which is preliminary data.</text>
</comment>
<dbReference type="Proteomes" id="UP000836387">
    <property type="component" value="Unassembled WGS sequence"/>
</dbReference>
<accession>A0ACA9T5Z8</accession>
<organism evidence="1 2">
    <name type="scientific">Clonostachys rosea f. rosea IK726</name>
    <dbReference type="NCBI Taxonomy" id="1349383"/>
    <lineage>
        <taxon>Eukaryota</taxon>
        <taxon>Fungi</taxon>
        <taxon>Dikarya</taxon>
        <taxon>Ascomycota</taxon>
        <taxon>Pezizomycotina</taxon>
        <taxon>Sordariomycetes</taxon>
        <taxon>Hypocreomycetidae</taxon>
        <taxon>Hypocreales</taxon>
        <taxon>Bionectriaceae</taxon>
        <taxon>Clonostachys</taxon>
    </lineage>
</organism>
<name>A0ACA9T5Z8_BIOOC</name>
<gene>
    <name evidence="1" type="ORF">CRV2_00003479</name>
</gene>
<reference evidence="1" key="1">
    <citation type="submission" date="2020-04" db="EMBL/GenBank/DDBJ databases">
        <authorList>
            <person name="Broberg M."/>
        </authorList>
    </citation>
    <scope>NUCLEOTIDE SEQUENCE</scope>
</reference>